<dbReference type="PIRSF" id="PIRSF000883">
    <property type="entry name" value="Pesterase_MJ0912"/>
    <property type="match status" value="1"/>
</dbReference>
<evidence type="ECO:0000256" key="1">
    <source>
        <dbReference type="ARBA" id="ARBA00008950"/>
    </source>
</evidence>
<comment type="caution">
    <text evidence="3">The sequence shown here is derived from an EMBL/GenBank/DDBJ whole genome shotgun (WGS) entry which is preliminary data.</text>
</comment>
<feature type="domain" description="Calcineurin-like phosphoesterase" evidence="2">
    <location>
        <begin position="1"/>
        <end position="194"/>
    </location>
</feature>
<dbReference type="eggNOG" id="COG0639">
    <property type="taxonomic scope" value="Bacteria"/>
</dbReference>
<dbReference type="SUPFAM" id="SSF56300">
    <property type="entry name" value="Metallo-dependent phosphatases"/>
    <property type="match status" value="1"/>
</dbReference>
<comment type="similarity">
    <text evidence="1">Belongs to the metallophosphoesterase superfamily. YfcE family.</text>
</comment>
<reference evidence="3 4" key="1">
    <citation type="journal article" date="2011" name="J. Bacteriol.">
        <title>Genome sequence of Chthoniobacter flavus Ellin428, an aerobic heterotrophic soil bacterium.</title>
        <authorList>
            <person name="Kant R."/>
            <person name="van Passel M.W."/>
            <person name="Palva A."/>
            <person name="Lucas S."/>
            <person name="Lapidus A."/>
            <person name="Glavina Del Rio T."/>
            <person name="Dalin E."/>
            <person name="Tice H."/>
            <person name="Bruce D."/>
            <person name="Goodwin L."/>
            <person name="Pitluck S."/>
            <person name="Larimer F.W."/>
            <person name="Land M.L."/>
            <person name="Hauser L."/>
            <person name="Sangwan P."/>
            <person name="de Vos W.M."/>
            <person name="Janssen P.H."/>
            <person name="Smidt H."/>
        </authorList>
    </citation>
    <scope>NUCLEOTIDE SEQUENCE [LARGE SCALE GENOMIC DNA]</scope>
    <source>
        <strain evidence="3 4">Ellin428</strain>
    </source>
</reference>
<protein>
    <submittedName>
        <fullName evidence="3">Metallophosphoesterase</fullName>
    </submittedName>
</protein>
<dbReference type="Pfam" id="PF12850">
    <property type="entry name" value="Metallophos_2"/>
    <property type="match status" value="1"/>
</dbReference>
<gene>
    <name evidence="3" type="ORF">CfE428DRAFT_1198</name>
</gene>
<dbReference type="PANTHER" id="PTHR42850">
    <property type="entry name" value="METALLOPHOSPHOESTERASE"/>
    <property type="match status" value="1"/>
</dbReference>
<dbReference type="AlphaFoldDB" id="B4CXA7"/>
<sequence length="240" mass="27332">MRFAIFGDIHANLEALQAVLADALKHEVTHYVCLGDVVGYNANPHECLEIVRNLECPVVKGNHDEQASISEELEGFNPLAEEAINWTRRQLTDADKQWLRDLKMVRQVRDFTIVHATLDTPHKWGYVFNQLDAAASFNYQHTQVCFYGHTHAPRAYIRDGSVKSQFLDKLTIEPGKKYFINCGSVGQPRDGDWHAAYVLYTPGKQQIELRRLEYDIWTAQDKIVAAGLPQRLADRLALGK</sequence>
<dbReference type="InterPro" id="IPR024654">
    <property type="entry name" value="Calcineurin-like_PHP_lpxH"/>
</dbReference>
<dbReference type="STRING" id="497964.CfE428DRAFT_1198"/>
<dbReference type="RefSeq" id="WP_006978524.1">
    <property type="nucleotide sequence ID" value="NZ_ABVL01000003.1"/>
</dbReference>
<dbReference type="InterPro" id="IPR029052">
    <property type="entry name" value="Metallo-depent_PP-like"/>
</dbReference>
<dbReference type="InParanoid" id="B4CXA7"/>
<dbReference type="Gene3D" id="3.60.21.10">
    <property type="match status" value="1"/>
</dbReference>
<dbReference type="EMBL" id="ABVL01000003">
    <property type="protein sequence ID" value="EDY20905.1"/>
    <property type="molecule type" value="Genomic_DNA"/>
</dbReference>
<dbReference type="GO" id="GO:0016791">
    <property type="term" value="F:phosphatase activity"/>
    <property type="evidence" value="ECO:0007669"/>
    <property type="project" value="TreeGrafter"/>
</dbReference>
<dbReference type="Proteomes" id="UP000005824">
    <property type="component" value="Unassembled WGS sequence"/>
</dbReference>
<evidence type="ECO:0000313" key="3">
    <source>
        <dbReference type="EMBL" id="EDY20905.1"/>
    </source>
</evidence>
<dbReference type="CDD" id="cd00838">
    <property type="entry name" value="MPP_superfamily"/>
    <property type="match status" value="1"/>
</dbReference>
<dbReference type="PANTHER" id="PTHR42850:SF2">
    <property type="entry name" value="BLL5683 PROTEIN"/>
    <property type="match status" value="1"/>
</dbReference>
<keyword evidence="4" id="KW-1185">Reference proteome</keyword>
<organism evidence="3 4">
    <name type="scientific">Chthoniobacter flavus Ellin428</name>
    <dbReference type="NCBI Taxonomy" id="497964"/>
    <lineage>
        <taxon>Bacteria</taxon>
        <taxon>Pseudomonadati</taxon>
        <taxon>Verrucomicrobiota</taxon>
        <taxon>Spartobacteria</taxon>
        <taxon>Chthoniobacterales</taxon>
        <taxon>Chthoniobacteraceae</taxon>
        <taxon>Chthoniobacter</taxon>
    </lineage>
</organism>
<evidence type="ECO:0000259" key="2">
    <source>
        <dbReference type="Pfam" id="PF12850"/>
    </source>
</evidence>
<dbReference type="InterPro" id="IPR050126">
    <property type="entry name" value="Ap4A_hydrolase"/>
</dbReference>
<dbReference type="InterPro" id="IPR011152">
    <property type="entry name" value="Pesterase_MJ0912"/>
</dbReference>
<proteinExistence type="inferred from homology"/>
<accession>B4CXA7</accession>
<evidence type="ECO:0000313" key="4">
    <source>
        <dbReference type="Proteomes" id="UP000005824"/>
    </source>
</evidence>
<name>B4CXA7_9BACT</name>
<dbReference type="GO" id="GO:0005737">
    <property type="term" value="C:cytoplasm"/>
    <property type="evidence" value="ECO:0007669"/>
    <property type="project" value="TreeGrafter"/>
</dbReference>